<dbReference type="Pfam" id="PF04851">
    <property type="entry name" value="ResIII"/>
    <property type="match status" value="1"/>
</dbReference>
<keyword evidence="2" id="KW-0378">Hydrolase</keyword>
<dbReference type="GO" id="GO:0005524">
    <property type="term" value="F:ATP binding"/>
    <property type="evidence" value="ECO:0007669"/>
    <property type="project" value="InterPro"/>
</dbReference>
<dbReference type="GO" id="GO:0016787">
    <property type="term" value="F:hydrolase activity"/>
    <property type="evidence" value="ECO:0007669"/>
    <property type="project" value="InterPro"/>
</dbReference>
<evidence type="ECO:0000259" key="1">
    <source>
        <dbReference type="PROSITE" id="PS51192"/>
    </source>
</evidence>
<dbReference type="PROSITE" id="PS51192">
    <property type="entry name" value="HELICASE_ATP_BIND_1"/>
    <property type="match status" value="1"/>
</dbReference>
<sequence length="425" mass="47556">MAWSVERSSLSRETGEMLRKELYFPPKVSYSGQEGQPLLCLASTEKQALLPFAYGRKAFPKAHSKPRTCFSFLGQPKPEQVRPLQEAIYHLSLSGSVLLELPTGFGKTVCATYLAPLCASITCVTYPLVILEDQWLKTFSTLTNAVIWVNGTRPPEDWDKVQVILSMQGKLDKIPEQILAKIGCLIVDEAHAFCTTKRYARLLKIQPEFLIGLTATPDREDGMGKALILMFKNFVRTLTQKKARVYKCYTQISPVSKKQKNGKLDWNALLNDLAASDVRNQQILRLIAANSQHKILVLTSRKAHATELSQLVAQTGEKVALMIGGIKNYSDSRVLIGTAGKLGTGFDEAAACKDFQGEKFDLLILAFSTKSVSLLAQLFGRVFRSEFPLMIDMVDNHGSIAKHWKIRENYYRSKNYEIEEILAPS</sequence>
<dbReference type="Gene3D" id="3.40.50.300">
    <property type="entry name" value="P-loop containing nucleotide triphosphate hydrolases"/>
    <property type="match status" value="2"/>
</dbReference>
<dbReference type="GO" id="GO:0004386">
    <property type="term" value="F:helicase activity"/>
    <property type="evidence" value="ECO:0007669"/>
    <property type="project" value="UniProtKB-KW"/>
</dbReference>
<reference evidence="2 3" key="1">
    <citation type="journal article" date="2014" name="Proc. Natl. Acad. Sci. U.S.A.">
        <title>Thirty-thousand-year-old distant relative of giant icosahedral DNA viruses with a pandoravirus morphology.</title>
        <authorList>
            <person name="Legendre M."/>
            <person name="Bartoli J."/>
            <person name="Shmakova L."/>
            <person name="Jeudy S."/>
            <person name="Labadie K."/>
            <person name="Adrait A."/>
            <person name="Lescot M."/>
            <person name="Poirot O."/>
            <person name="Bertaux L."/>
            <person name="Bruley C."/>
            <person name="Coute Y."/>
            <person name="Rivkina E."/>
            <person name="Abergel C."/>
            <person name="Claverie J.M."/>
        </authorList>
    </citation>
    <scope>NUCLEOTIDE SEQUENCE [LARGE SCALE GENOMIC DNA]</scope>
    <source>
        <strain evidence="2">P1084-T</strain>
    </source>
</reference>
<dbReference type="EMBL" id="KF740664">
    <property type="protein sequence ID" value="AHH01987.1"/>
    <property type="molecule type" value="Genomic_DNA"/>
</dbReference>
<organism evidence="2 3">
    <name type="scientific">Pithovirus sibericum</name>
    <dbReference type="NCBI Taxonomy" id="1450746"/>
    <lineage>
        <taxon>Viruses</taxon>
        <taxon>Pithoviruses</taxon>
        <taxon>Orthopithovirinae</taxon>
        <taxon>Alphapithovirus</taxon>
        <taxon>Alphapithovirus sibericum</taxon>
    </lineage>
</organism>
<gene>
    <name evidence="2" type="ORF">pv_421</name>
</gene>
<evidence type="ECO:0000313" key="3">
    <source>
        <dbReference type="Proteomes" id="UP000202176"/>
    </source>
</evidence>
<dbReference type="Proteomes" id="UP000202176">
    <property type="component" value="Segment"/>
</dbReference>
<feature type="domain" description="Helicase ATP-binding" evidence="1">
    <location>
        <begin position="88"/>
        <end position="235"/>
    </location>
</feature>
<dbReference type="InterPro" id="IPR014001">
    <property type="entry name" value="Helicase_ATP-bd"/>
</dbReference>
<evidence type="ECO:0000313" key="2">
    <source>
        <dbReference type="EMBL" id="AHH01987.1"/>
    </source>
</evidence>
<keyword evidence="2" id="KW-0347">Helicase</keyword>
<dbReference type="GeneID" id="18266448"/>
<dbReference type="InterPro" id="IPR050742">
    <property type="entry name" value="Helicase_Restrict-Modif_Enz"/>
</dbReference>
<keyword evidence="2" id="KW-0547">Nucleotide-binding</keyword>
<dbReference type="OrthoDB" id="4131at10239"/>
<dbReference type="GO" id="GO:0003677">
    <property type="term" value="F:DNA binding"/>
    <property type="evidence" value="ECO:0007669"/>
    <property type="project" value="InterPro"/>
</dbReference>
<accession>W5S6M7</accession>
<name>W5S6M7_9VIRU</name>
<keyword evidence="3" id="KW-1185">Reference proteome</keyword>
<protein>
    <submittedName>
        <fullName evidence="2">VV A18-like helicase</fullName>
    </submittedName>
</protein>
<keyword evidence="2" id="KW-0067">ATP-binding</keyword>
<dbReference type="PANTHER" id="PTHR47396">
    <property type="entry name" value="TYPE I RESTRICTION ENZYME ECOKI R PROTEIN"/>
    <property type="match status" value="1"/>
</dbReference>
<dbReference type="KEGG" id="vg:18266448"/>
<dbReference type="SMART" id="SM00487">
    <property type="entry name" value="DEXDc"/>
    <property type="match status" value="1"/>
</dbReference>
<dbReference type="InterPro" id="IPR027417">
    <property type="entry name" value="P-loop_NTPase"/>
</dbReference>
<dbReference type="InterPro" id="IPR006935">
    <property type="entry name" value="Helicase/UvrB_N"/>
</dbReference>
<dbReference type="RefSeq" id="YP_009001322.1">
    <property type="nucleotide sequence ID" value="NC_023423.1"/>
</dbReference>
<proteinExistence type="predicted"/>
<dbReference type="SUPFAM" id="SSF52540">
    <property type="entry name" value="P-loop containing nucleoside triphosphate hydrolases"/>
    <property type="match status" value="2"/>
</dbReference>
<dbReference type="PANTHER" id="PTHR47396:SF1">
    <property type="entry name" value="ATP-DEPENDENT HELICASE IRC3-RELATED"/>
    <property type="match status" value="1"/>
</dbReference>